<protein>
    <submittedName>
        <fullName evidence="1">RNI superfamily protein</fullName>
    </submittedName>
</protein>
<dbReference type="PANTHER" id="PTHR13318:SF106">
    <property type="entry name" value="F-BOX_LRR-REPEAT PROTEIN 2"/>
    <property type="match status" value="1"/>
</dbReference>
<organism evidence="1 3">
    <name type="scientific">Medicago truncatula</name>
    <name type="common">Barrel medic</name>
    <name type="synonym">Medicago tribuloides</name>
    <dbReference type="NCBI Taxonomy" id="3880"/>
    <lineage>
        <taxon>Eukaryota</taxon>
        <taxon>Viridiplantae</taxon>
        <taxon>Streptophyta</taxon>
        <taxon>Embryophyta</taxon>
        <taxon>Tracheophyta</taxon>
        <taxon>Spermatophyta</taxon>
        <taxon>Magnoliopsida</taxon>
        <taxon>eudicotyledons</taxon>
        <taxon>Gunneridae</taxon>
        <taxon>Pentapetalae</taxon>
        <taxon>rosids</taxon>
        <taxon>fabids</taxon>
        <taxon>Fabales</taxon>
        <taxon>Fabaceae</taxon>
        <taxon>Papilionoideae</taxon>
        <taxon>50 kb inversion clade</taxon>
        <taxon>NPAAA clade</taxon>
        <taxon>Hologalegina</taxon>
        <taxon>IRL clade</taxon>
        <taxon>Trifolieae</taxon>
        <taxon>Medicago</taxon>
    </lineage>
</organism>
<sequence length="203" mass="22754">MNGDKTMRCCLHALGTALHLERSYSTTSVGLQINRWLTDKNVKKFASVFPNLQRLDLSHCFDISEKGITQILRSCCEIRDLNLAYIPKMRLSRMNFEVPKLEVLNLSHTRVDDIALYAISKSCCGLLELLLENCEMITDEGVKHVLENCTQLKVINLRNCDKVLADVASMILSRPSLIKIIPPTPVALNSETIELCICSSVCA</sequence>
<dbReference type="SMART" id="SM00367">
    <property type="entry name" value="LRR_CC"/>
    <property type="match status" value="4"/>
</dbReference>
<reference evidence="1 3" key="2">
    <citation type="journal article" date="2014" name="BMC Genomics">
        <title>An improved genome release (version Mt4.0) for the model legume Medicago truncatula.</title>
        <authorList>
            <person name="Tang H."/>
            <person name="Krishnakumar V."/>
            <person name="Bidwell S."/>
            <person name="Rosen B."/>
            <person name="Chan A."/>
            <person name="Zhou S."/>
            <person name="Gentzbittel L."/>
            <person name="Childs K.L."/>
            <person name="Yandell M."/>
            <person name="Gundlach H."/>
            <person name="Mayer K.F."/>
            <person name="Schwartz D.C."/>
            <person name="Town C.D."/>
        </authorList>
    </citation>
    <scope>GENOME REANNOTATION</scope>
    <source>
        <strain evidence="2 3">cv. Jemalong A17</strain>
    </source>
</reference>
<dbReference type="PANTHER" id="PTHR13318">
    <property type="entry name" value="PARTNER OF PAIRED, ISOFORM B-RELATED"/>
    <property type="match status" value="1"/>
</dbReference>
<accession>A0A0C3WTK1</accession>
<dbReference type="Proteomes" id="UP000002051">
    <property type="component" value="Chromosome 4"/>
</dbReference>
<dbReference type="EnsemblPlants" id="AES87319">
    <property type="protein sequence ID" value="AES87319"/>
    <property type="gene ID" value="MTR_4g024220"/>
</dbReference>
<dbReference type="Gene3D" id="3.80.10.10">
    <property type="entry name" value="Ribonuclease Inhibitor"/>
    <property type="match status" value="2"/>
</dbReference>
<reference evidence="2" key="3">
    <citation type="submission" date="2015-04" db="UniProtKB">
        <authorList>
            <consortium name="EnsemblPlants"/>
        </authorList>
    </citation>
    <scope>IDENTIFICATION</scope>
    <source>
        <strain evidence="2">cv. Jemalong A17</strain>
    </source>
</reference>
<dbReference type="EMBL" id="CM001220">
    <property type="protein sequence ID" value="AES87319.2"/>
    <property type="molecule type" value="Genomic_DNA"/>
</dbReference>
<dbReference type="Pfam" id="PF13516">
    <property type="entry name" value="LRR_6"/>
    <property type="match status" value="1"/>
</dbReference>
<dbReference type="PaxDb" id="3880-AES87319"/>
<reference evidence="1 3" key="1">
    <citation type="journal article" date="2011" name="Nature">
        <title>The Medicago genome provides insight into the evolution of rhizobial symbioses.</title>
        <authorList>
            <person name="Young N.D."/>
            <person name="Debelle F."/>
            <person name="Oldroyd G.E."/>
            <person name="Geurts R."/>
            <person name="Cannon S.B."/>
            <person name="Udvardi M.K."/>
            <person name="Benedito V.A."/>
            <person name="Mayer K.F."/>
            <person name="Gouzy J."/>
            <person name="Schoof H."/>
            <person name="Van de Peer Y."/>
            <person name="Proost S."/>
            <person name="Cook D.R."/>
            <person name="Meyers B.C."/>
            <person name="Spannagl M."/>
            <person name="Cheung F."/>
            <person name="De Mita S."/>
            <person name="Krishnakumar V."/>
            <person name="Gundlach H."/>
            <person name="Zhou S."/>
            <person name="Mudge J."/>
            <person name="Bharti A.K."/>
            <person name="Murray J.D."/>
            <person name="Naoumkina M.A."/>
            <person name="Rosen B."/>
            <person name="Silverstein K.A."/>
            <person name="Tang H."/>
            <person name="Rombauts S."/>
            <person name="Zhao P.X."/>
            <person name="Zhou P."/>
            <person name="Barbe V."/>
            <person name="Bardou P."/>
            <person name="Bechner M."/>
            <person name="Bellec A."/>
            <person name="Berger A."/>
            <person name="Berges H."/>
            <person name="Bidwell S."/>
            <person name="Bisseling T."/>
            <person name="Choisne N."/>
            <person name="Couloux A."/>
            <person name="Denny R."/>
            <person name="Deshpande S."/>
            <person name="Dai X."/>
            <person name="Doyle J.J."/>
            <person name="Dudez A.M."/>
            <person name="Farmer A.D."/>
            <person name="Fouteau S."/>
            <person name="Franken C."/>
            <person name="Gibelin C."/>
            <person name="Gish J."/>
            <person name="Goldstein S."/>
            <person name="Gonzalez A.J."/>
            <person name="Green P.J."/>
            <person name="Hallab A."/>
            <person name="Hartog M."/>
            <person name="Hua A."/>
            <person name="Humphray S.J."/>
            <person name="Jeong D.H."/>
            <person name="Jing Y."/>
            <person name="Jocker A."/>
            <person name="Kenton S.M."/>
            <person name="Kim D.J."/>
            <person name="Klee K."/>
            <person name="Lai H."/>
            <person name="Lang C."/>
            <person name="Lin S."/>
            <person name="Macmil S.L."/>
            <person name="Magdelenat G."/>
            <person name="Matthews L."/>
            <person name="McCorrison J."/>
            <person name="Monaghan E.L."/>
            <person name="Mun J.H."/>
            <person name="Najar F.Z."/>
            <person name="Nicholson C."/>
            <person name="Noirot C."/>
            <person name="O'Bleness M."/>
            <person name="Paule C.R."/>
            <person name="Poulain J."/>
            <person name="Prion F."/>
            <person name="Qin B."/>
            <person name="Qu C."/>
            <person name="Retzel E.F."/>
            <person name="Riddle C."/>
            <person name="Sallet E."/>
            <person name="Samain S."/>
            <person name="Samson N."/>
            <person name="Sanders I."/>
            <person name="Saurat O."/>
            <person name="Scarpelli C."/>
            <person name="Schiex T."/>
            <person name="Segurens B."/>
            <person name="Severin A.J."/>
            <person name="Sherrier D.J."/>
            <person name="Shi R."/>
            <person name="Sims S."/>
            <person name="Singer S.R."/>
            <person name="Sinharoy S."/>
            <person name="Sterck L."/>
            <person name="Viollet A."/>
            <person name="Wang B.B."/>
            <person name="Wang K."/>
            <person name="Wang M."/>
            <person name="Wang X."/>
            <person name="Warfsmann J."/>
            <person name="Weissenbach J."/>
            <person name="White D.D."/>
            <person name="White J.D."/>
            <person name="Wiley G.B."/>
            <person name="Wincker P."/>
            <person name="Xing Y."/>
            <person name="Yang L."/>
            <person name="Yao Z."/>
            <person name="Ying F."/>
            <person name="Zhai J."/>
            <person name="Zhou L."/>
            <person name="Zuber A."/>
            <person name="Denarie J."/>
            <person name="Dixon R.A."/>
            <person name="May G.D."/>
            <person name="Schwartz D.C."/>
            <person name="Rogers J."/>
            <person name="Quetier F."/>
            <person name="Town C.D."/>
            <person name="Roe B.A."/>
        </authorList>
    </citation>
    <scope>NUCLEOTIDE SEQUENCE [LARGE SCALE GENOMIC DNA]</scope>
    <source>
        <strain evidence="1">A17</strain>
        <strain evidence="2 3">cv. Jemalong A17</strain>
    </source>
</reference>
<dbReference type="SUPFAM" id="SSF52047">
    <property type="entry name" value="RNI-like"/>
    <property type="match status" value="1"/>
</dbReference>
<dbReference type="InterPro" id="IPR006553">
    <property type="entry name" value="Leu-rich_rpt_Cys-con_subtyp"/>
</dbReference>
<evidence type="ECO:0000313" key="3">
    <source>
        <dbReference type="Proteomes" id="UP000002051"/>
    </source>
</evidence>
<dbReference type="InterPro" id="IPR001611">
    <property type="entry name" value="Leu-rich_rpt"/>
</dbReference>
<evidence type="ECO:0000313" key="1">
    <source>
        <dbReference type="EMBL" id="AES87319.2"/>
    </source>
</evidence>
<accession>G7JEL7</accession>
<gene>
    <name evidence="1" type="ordered locus">MTR_4g024220</name>
</gene>
<proteinExistence type="predicted"/>
<name>G7JEL7_MEDTR</name>
<dbReference type="AlphaFoldDB" id="G7JEL7"/>
<dbReference type="GO" id="GO:0005737">
    <property type="term" value="C:cytoplasm"/>
    <property type="evidence" value="ECO:0000318"/>
    <property type="project" value="GO_Central"/>
</dbReference>
<dbReference type="HOGENOM" id="CLU_116927_0_0_1"/>
<keyword evidence="3" id="KW-1185">Reference proteome</keyword>
<dbReference type="InterPro" id="IPR032675">
    <property type="entry name" value="LRR_dom_sf"/>
</dbReference>
<dbReference type="eggNOG" id="KOG1947">
    <property type="taxonomic scope" value="Eukaryota"/>
</dbReference>
<evidence type="ECO:0000313" key="2">
    <source>
        <dbReference type="EnsemblPlants" id="AES87319"/>
    </source>
</evidence>